<dbReference type="EMBL" id="CP041626">
    <property type="protein sequence ID" value="QDO92250.1"/>
    <property type="molecule type" value="Genomic_DNA"/>
</dbReference>
<evidence type="ECO:0000313" key="2">
    <source>
        <dbReference type="EMBL" id="QDO92185.1"/>
    </source>
</evidence>
<evidence type="ECO:0000313" key="4">
    <source>
        <dbReference type="EMBL" id="QDO92315.1"/>
    </source>
</evidence>
<name>A0A516GLM0_9LACT</name>
<accession>A0A516GLM0</accession>
<evidence type="ECO:0000256" key="1">
    <source>
        <dbReference type="SAM" id="Phobius"/>
    </source>
</evidence>
<proteinExistence type="predicted"/>
<protein>
    <submittedName>
        <fullName evidence="3">Uncharacterized protein</fullName>
    </submittedName>
</protein>
<feature type="transmembrane region" description="Helical" evidence="1">
    <location>
        <begin position="35"/>
        <end position="52"/>
    </location>
</feature>
<dbReference type="EMBL" id="CP041626">
    <property type="protein sequence ID" value="QDO92315.1"/>
    <property type="molecule type" value="Genomic_DNA"/>
</dbReference>
<dbReference type="Proteomes" id="UP000315953">
    <property type="component" value="Chromosome"/>
</dbReference>
<dbReference type="RefSeq" id="WP_143333852.1">
    <property type="nucleotide sequence ID" value="NZ_CP041626.1"/>
</dbReference>
<keyword evidence="1" id="KW-1133">Transmembrane helix</keyword>
<dbReference type="KEGG" id="dpm:FNV33_10055"/>
<dbReference type="AlphaFoldDB" id="A0A516GLM0"/>
<sequence length="59" mass="6929">MYVKIIVALTTIIATLLTYIAQISARETMMPGGELFIPFYMLLFWMVGHDVYKWRKVDE</sequence>
<keyword evidence="1" id="KW-0472">Membrane</keyword>
<evidence type="ECO:0000313" key="5">
    <source>
        <dbReference type="Proteomes" id="UP000315953"/>
    </source>
</evidence>
<dbReference type="KEGG" id="dpm:FNV33_09345"/>
<organism evidence="3 5">
    <name type="scientific">Dolosigranulum pigrum</name>
    <dbReference type="NCBI Taxonomy" id="29394"/>
    <lineage>
        <taxon>Bacteria</taxon>
        <taxon>Bacillati</taxon>
        <taxon>Bacillota</taxon>
        <taxon>Bacilli</taxon>
        <taxon>Lactobacillales</taxon>
        <taxon>Carnobacteriaceae</taxon>
        <taxon>Dolosigranulum</taxon>
    </lineage>
</organism>
<keyword evidence="1" id="KW-0812">Transmembrane</keyword>
<gene>
    <name evidence="2" type="ORF">FNV33_09345</name>
    <name evidence="3" type="ORF">FNV33_09700</name>
    <name evidence="4" type="ORF">FNV33_10055</name>
</gene>
<dbReference type="KEGG" id="dpm:FNV33_09700"/>
<evidence type="ECO:0000313" key="3">
    <source>
        <dbReference type="EMBL" id="QDO92250.1"/>
    </source>
</evidence>
<dbReference type="EMBL" id="CP041626">
    <property type="protein sequence ID" value="QDO92185.1"/>
    <property type="molecule type" value="Genomic_DNA"/>
</dbReference>
<reference evidence="3 5" key="1">
    <citation type="submission" date="2019-07" db="EMBL/GenBank/DDBJ databases">
        <title>Genome assembly of a nasal isolate of Dolosigranulum pigrum from a chronic sinusitis patient.</title>
        <authorList>
            <person name="Baig S."/>
            <person name="Overballe-Petersen S."/>
            <person name="Kaspar U."/>
            <person name="Rendboe A."/>
            <person name="de Man T."/>
            <person name="Liu C."/>
            <person name="Price L.B."/>
            <person name="Stegger M."/>
            <person name="Becker K."/>
            <person name="Skytt Andersen P."/>
        </authorList>
    </citation>
    <scope>NUCLEOTIDE SEQUENCE [LARGE SCALE GENOMIC DNA]</scope>
    <source>
        <strain evidence="3 5">83VPs-KB5</strain>
    </source>
</reference>